<evidence type="ECO:0000256" key="8">
    <source>
        <dbReference type="SAM" id="MobiDB-lite"/>
    </source>
</evidence>
<dbReference type="InterPro" id="IPR003604">
    <property type="entry name" value="Matrin/U1-like-C_Znf_C2H2"/>
</dbReference>
<dbReference type="GO" id="GO:0008270">
    <property type="term" value="F:zinc ion binding"/>
    <property type="evidence" value="ECO:0007669"/>
    <property type="project" value="UniProtKB-KW"/>
</dbReference>
<evidence type="ECO:0000256" key="7">
    <source>
        <dbReference type="PROSITE-ProRule" id="PRU00042"/>
    </source>
</evidence>
<dbReference type="EMBL" id="HBUF01039047">
    <property type="protein sequence ID" value="CAG6617504.1"/>
    <property type="molecule type" value="Transcribed_RNA"/>
</dbReference>
<dbReference type="GO" id="GO:0005634">
    <property type="term" value="C:nucleus"/>
    <property type="evidence" value="ECO:0007669"/>
    <property type="project" value="UniProtKB-SubCell"/>
</dbReference>
<name>A0A8D8LVN7_9HEMI</name>
<keyword evidence="3" id="KW-0677">Repeat</keyword>
<reference evidence="10" key="1">
    <citation type="submission" date="2021-05" db="EMBL/GenBank/DDBJ databases">
        <authorList>
            <person name="Alioto T."/>
            <person name="Alioto T."/>
            <person name="Gomez Garrido J."/>
        </authorList>
    </citation>
    <scope>NUCLEOTIDE SEQUENCE</scope>
</reference>
<dbReference type="SUPFAM" id="SSF57667">
    <property type="entry name" value="beta-beta-alpha zinc fingers"/>
    <property type="match status" value="3"/>
</dbReference>
<evidence type="ECO:0000256" key="1">
    <source>
        <dbReference type="ARBA" id="ARBA00004123"/>
    </source>
</evidence>
<dbReference type="InterPro" id="IPR013087">
    <property type="entry name" value="Znf_C2H2_type"/>
</dbReference>
<evidence type="ECO:0000256" key="2">
    <source>
        <dbReference type="ARBA" id="ARBA00022723"/>
    </source>
</evidence>
<evidence type="ECO:0000256" key="4">
    <source>
        <dbReference type="ARBA" id="ARBA00022771"/>
    </source>
</evidence>
<comment type="subcellular location">
    <subcellularLocation>
        <location evidence="1">Nucleus</location>
    </subcellularLocation>
</comment>
<dbReference type="PANTHER" id="PTHR46144">
    <property type="entry name" value="ZINC FINGER PROTEIN 385B-LIKE"/>
    <property type="match status" value="1"/>
</dbReference>
<feature type="domain" description="C2H2-type" evidence="9">
    <location>
        <begin position="242"/>
        <end position="266"/>
    </location>
</feature>
<keyword evidence="5" id="KW-0862">Zinc</keyword>
<evidence type="ECO:0000256" key="3">
    <source>
        <dbReference type="ARBA" id="ARBA00022737"/>
    </source>
</evidence>
<dbReference type="AlphaFoldDB" id="A0A8D8LVN7"/>
<keyword evidence="6" id="KW-0539">Nucleus</keyword>
<proteinExistence type="predicted"/>
<dbReference type="InterPro" id="IPR036236">
    <property type="entry name" value="Znf_C2H2_sf"/>
</dbReference>
<dbReference type="SMART" id="SM00451">
    <property type="entry name" value="ZnF_U1"/>
    <property type="match status" value="3"/>
</dbReference>
<dbReference type="PANTHER" id="PTHR46144:SF6">
    <property type="entry name" value="C2H2-TYPE DOMAIN-CONTAINING PROTEIN"/>
    <property type="match status" value="1"/>
</dbReference>
<feature type="region of interest" description="Disordered" evidence="8">
    <location>
        <begin position="190"/>
        <end position="230"/>
    </location>
</feature>
<evidence type="ECO:0000256" key="5">
    <source>
        <dbReference type="ARBA" id="ARBA00022833"/>
    </source>
</evidence>
<feature type="compositionally biased region" description="Polar residues" evidence="8">
    <location>
        <begin position="202"/>
        <end position="215"/>
    </location>
</feature>
<dbReference type="PROSITE" id="PS00028">
    <property type="entry name" value="ZINC_FINGER_C2H2_1"/>
    <property type="match status" value="2"/>
</dbReference>
<accession>A0A8D8LVN7</accession>
<evidence type="ECO:0000259" key="9">
    <source>
        <dbReference type="PROSITE" id="PS50157"/>
    </source>
</evidence>
<dbReference type="PROSITE" id="PS50157">
    <property type="entry name" value="ZINC_FINGER_C2H2_2"/>
    <property type="match status" value="1"/>
</dbReference>
<sequence length="504" mass="53738">MFPAVATVYGLSANEASRGFVATLALDQNSISSTPITTPVCPAHTPLNRKPIQNIISKMETSDPVTRAIIDNVAGNLPTKKVANPIKCEVCNIEVSGQCVLDSHIQGVKHKRKLALLAAQQGKQAKTETTTSAPTAKGGVKTASSINNGTFTTPSVNTVSVNTVSSSDKVFPCTMCNITVNSAEQLEIHKGGKQHKKKSDPNYANNNPKPDSTKTVAPETEADDSPLPENVTKKVEGNVTIYTCTMCDKWVNSRDQLNMHLKSRKHDFKLRGVFGQRFAPYDAKKRIAKDTFGKFRSGGVLGQDRRGLGVRGGARGGFNNNQSYNASNNVQYPSYNANVTPSGDYGFNTGQTNTWLKKNTATGARGGYGTSRGNNNSFRKSAGTNNSYGYNTNSGAGTNNAYGYSTNSGNSGGTGTYDSVASAYGFSSEPSYCGSSYAAATGAGPAGGYGDYAQSSKTWSRGQYDSYGYDKITPSKAKNYFNAATSSQPVYQTQDNFYPSTPSY</sequence>
<evidence type="ECO:0000256" key="6">
    <source>
        <dbReference type="ARBA" id="ARBA00023242"/>
    </source>
</evidence>
<evidence type="ECO:0000313" key="10">
    <source>
        <dbReference type="EMBL" id="CAG6617504.1"/>
    </source>
</evidence>
<dbReference type="SMART" id="SM00355">
    <property type="entry name" value="ZnF_C2H2"/>
    <property type="match status" value="3"/>
</dbReference>
<dbReference type="GO" id="GO:0003676">
    <property type="term" value="F:nucleic acid binding"/>
    <property type="evidence" value="ECO:0007669"/>
    <property type="project" value="InterPro"/>
</dbReference>
<keyword evidence="2" id="KW-0479">Metal-binding</keyword>
<protein>
    <submittedName>
        <fullName evidence="10">Zinc finger protein 385B</fullName>
    </submittedName>
</protein>
<dbReference type="InterPro" id="IPR051868">
    <property type="entry name" value="ZN346_ZMAT4"/>
</dbReference>
<organism evidence="10">
    <name type="scientific">Cacopsylla melanoneura</name>
    <dbReference type="NCBI Taxonomy" id="428564"/>
    <lineage>
        <taxon>Eukaryota</taxon>
        <taxon>Metazoa</taxon>
        <taxon>Ecdysozoa</taxon>
        <taxon>Arthropoda</taxon>
        <taxon>Hexapoda</taxon>
        <taxon>Insecta</taxon>
        <taxon>Pterygota</taxon>
        <taxon>Neoptera</taxon>
        <taxon>Paraneoptera</taxon>
        <taxon>Hemiptera</taxon>
        <taxon>Sternorrhyncha</taxon>
        <taxon>Psylloidea</taxon>
        <taxon>Psyllidae</taxon>
        <taxon>Psyllinae</taxon>
        <taxon>Cacopsylla</taxon>
    </lineage>
</organism>
<dbReference type="Pfam" id="PF12874">
    <property type="entry name" value="zf-met"/>
    <property type="match status" value="3"/>
</dbReference>
<dbReference type="Gene3D" id="3.30.160.60">
    <property type="entry name" value="Classic Zinc Finger"/>
    <property type="match status" value="3"/>
</dbReference>
<keyword evidence="4 7" id="KW-0863">Zinc-finger</keyword>